<dbReference type="PANTHER" id="PTHR12661:SF5">
    <property type="entry name" value="SUPPRESSOR OF SWI4 1 HOMOLOG"/>
    <property type="match status" value="1"/>
</dbReference>
<dbReference type="Pfam" id="PF04427">
    <property type="entry name" value="Brix"/>
    <property type="match status" value="1"/>
</dbReference>
<organism evidence="4 5">
    <name type="scientific">Halocaridina rubra</name>
    <name type="common">Hawaiian red shrimp</name>
    <dbReference type="NCBI Taxonomy" id="373956"/>
    <lineage>
        <taxon>Eukaryota</taxon>
        <taxon>Metazoa</taxon>
        <taxon>Ecdysozoa</taxon>
        <taxon>Arthropoda</taxon>
        <taxon>Crustacea</taxon>
        <taxon>Multicrustacea</taxon>
        <taxon>Malacostraca</taxon>
        <taxon>Eumalacostraca</taxon>
        <taxon>Eucarida</taxon>
        <taxon>Decapoda</taxon>
        <taxon>Pleocyemata</taxon>
        <taxon>Caridea</taxon>
        <taxon>Atyoidea</taxon>
        <taxon>Atyidae</taxon>
        <taxon>Halocaridina</taxon>
    </lineage>
</organism>
<dbReference type="PANTHER" id="PTHR12661">
    <property type="entry name" value="PETER PAN-RELATED"/>
    <property type="match status" value="1"/>
</dbReference>
<dbReference type="InterPro" id="IPR007109">
    <property type="entry name" value="Brix"/>
</dbReference>
<feature type="region of interest" description="Disordered" evidence="2">
    <location>
        <begin position="361"/>
        <end position="469"/>
    </location>
</feature>
<dbReference type="InterPro" id="IPR045112">
    <property type="entry name" value="PPAN-like"/>
</dbReference>
<reference evidence="4 5" key="1">
    <citation type="submission" date="2023-11" db="EMBL/GenBank/DDBJ databases">
        <title>Halocaridina rubra genome assembly.</title>
        <authorList>
            <person name="Smith C."/>
        </authorList>
    </citation>
    <scope>NUCLEOTIDE SEQUENCE [LARGE SCALE GENOMIC DNA]</scope>
    <source>
        <strain evidence="4">EP-1</strain>
        <tissue evidence="4">Whole</tissue>
    </source>
</reference>
<dbReference type="GO" id="GO:0000027">
    <property type="term" value="P:ribosomal large subunit assembly"/>
    <property type="evidence" value="ECO:0007669"/>
    <property type="project" value="TreeGrafter"/>
</dbReference>
<gene>
    <name evidence="4" type="ORF">SK128_022087</name>
</gene>
<evidence type="ECO:0000256" key="1">
    <source>
        <dbReference type="SAM" id="Coils"/>
    </source>
</evidence>
<dbReference type="GO" id="GO:0006364">
    <property type="term" value="P:rRNA processing"/>
    <property type="evidence" value="ECO:0007669"/>
    <property type="project" value="InterPro"/>
</dbReference>
<evidence type="ECO:0000259" key="3">
    <source>
        <dbReference type="PROSITE" id="PS50833"/>
    </source>
</evidence>
<dbReference type="GO" id="GO:0019843">
    <property type="term" value="F:rRNA binding"/>
    <property type="evidence" value="ECO:0007669"/>
    <property type="project" value="InterPro"/>
</dbReference>
<proteinExistence type="predicted"/>
<comment type="caution">
    <text evidence="4">The sequence shown here is derived from an EMBL/GenBank/DDBJ whole genome shotgun (WGS) entry which is preliminary data.</text>
</comment>
<dbReference type="PROSITE" id="PS50833">
    <property type="entry name" value="BRIX"/>
    <property type="match status" value="1"/>
</dbReference>
<dbReference type="AlphaFoldDB" id="A0AAN8X7Z2"/>
<sequence>MGKKNNRIIQRKSSKANLHTEEHVKEPHCIVTTRGNVSMDVRKLSRDVRRIIEPNTSVRLENTKHNAIRDFVAVSAQLDTTHLMLFTQTSVGIYMKLCRLPHGPTITFRILNYSRTRDVASKSKRQYTHGNQYLFSPCIMTNLQPNEGDLELQVTARMFLDMFPTITPKKASPNKIKRCCLLHYDEDKKQFDLRHYAIRIVPVEVCRGLKKLMGSKVPNLSKFKDVSDLITKSGMLSDSEAEDDPNARVTVPHLGKNKKKIGVPLKSSIRLHELGPRLTLEIYKIENGLLDGQVLYHSFIEKTDEEKIQLLQARRAKKKLRLKRKQEQEENIAEKKNKKLEHKKKCLEGMGMTEGEFNAIGKRKPKKSEFDNDVDADDEDDDAEYYRQEVGEEPDPDVFGKKRKSLIETGGPKPKKFKNIKDGKNSLPLERRKNKAKNFRKVPNKIKKHDTGGRKMKNLKNASKKMKYR</sequence>
<feature type="compositionally biased region" description="Basic residues" evidence="2">
    <location>
        <begin position="432"/>
        <end position="469"/>
    </location>
</feature>
<accession>A0AAN8X7Z2</accession>
<keyword evidence="5" id="KW-1185">Reference proteome</keyword>
<evidence type="ECO:0000313" key="4">
    <source>
        <dbReference type="EMBL" id="KAK7077906.1"/>
    </source>
</evidence>
<protein>
    <recommendedName>
        <fullName evidence="3">Brix domain-containing protein</fullName>
    </recommendedName>
</protein>
<evidence type="ECO:0000256" key="2">
    <source>
        <dbReference type="SAM" id="MobiDB-lite"/>
    </source>
</evidence>
<name>A0AAN8X7Z2_HALRR</name>
<evidence type="ECO:0000313" key="5">
    <source>
        <dbReference type="Proteomes" id="UP001381693"/>
    </source>
</evidence>
<feature type="domain" description="Brix" evidence="3">
    <location>
        <begin position="27"/>
        <end position="291"/>
    </location>
</feature>
<dbReference type="Proteomes" id="UP001381693">
    <property type="component" value="Unassembled WGS sequence"/>
</dbReference>
<keyword evidence="1" id="KW-0175">Coiled coil</keyword>
<feature type="compositionally biased region" description="Acidic residues" evidence="2">
    <location>
        <begin position="371"/>
        <end position="383"/>
    </location>
</feature>
<dbReference type="GO" id="GO:0030687">
    <property type="term" value="C:preribosome, large subunit precursor"/>
    <property type="evidence" value="ECO:0007669"/>
    <property type="project" value="TreeGrafter"/>
</dbReference>
<feature type="coiled-coil region" evidence="1">
    <location>
        <begin position="308"/>
        <end position="350"/>
    </location>
</feature>
<dbReference type="EMBL" id="JAXCGZ010008151">
    <property type="protein sequence ID" value="KAK7077906.1"/>
    <property type="molecule type" value="Genomic_DNA"/>
</dbReference>
<dbReference type="SMART" id="SM00879">
    <property type="entry name" value="Brix"/>
    <property type="match status" value="1"/>
</dbReference>